<evidence type="ECO:0000313" key="3">
    <source>
        <dbReference type="Proteomes" id="UP001177670"/>
    </source>
</evidence>
<evidence type="ECO:0000313" key="2">
    <source>
        <dbReference type="EMBL" id="KAK1134734.1"/>
    </source>
</evidence>
<gene>
    <name evidence="2" type="ORF">K0M31_007513</name>
</gene>
<accession>A0AA40GBM5</accession>
<feature type="compositionally biased region" description="Basic and acidic residues" evidence="1">
    <location>
        <begin position="79"/>
        <end position="88"/>
    </location>
</feature>
<protein>
    <submittedName>
        <fullName evidence="2">Uncharacterized protein</fullName>
    </submittedName>
</protein>
<evidence type="ECO:0000256" key="1">
    <source>
        <dbReference type="SAM" id="MobiDB-lite"/>
    </source>
</evidence>
<sequence>MSQNSIVRINDERPRSIVDMTNPKRTQKSIVAAARPDTEARTKKLSSIVRTIAVSLNKVQSWNKIQVGCVSQSDCSPNSKDRAVPRFRSERKRNSQGIRQRGGGGERRMGSGTSTVRMKVFGNADGTRYHPHSRRRDASYLARWKLVSIVCSGNSWLDLLALGILLASCPTCLSSLFLHVSRGKKPSSL</sequence>
<keyword evidence="3" id="KW-1185">Reference proteome</keyword>
<feature type="region of interest" description="Disordered" evidence="1">
    <location>
        <begin position="76"/>
        <end position="116"/>
    </location>
</feature>
<dbReference type="EMBL" id="JAHYIQ010000002">
    <property type="protein sequence ID" value="KAK1134734.1"/>
    <property type="molecule type" value="Genomic_DNA"/>
</dbReference>
<dbReference type="Proteomes" id="UP001177670">
    <property type="component" value="Unassembled WGS sequence"/>
</dbReference>
<dbReference type="AlphaFoldDB" id="A0AA40GBM5"/>
<reference evidence="2" key="1">
    <citation type="submission" date="2021-10" db="EMBL/GenBank/DDBJ databases">
        <title>Melipona bicolor Genome sequencing and assembly.</title>
        <authorList>
            <person name="Araujo N.S."/>
            <person name="Arias M.C."/>
        </authorList>
    </citation>
    <scope>NUCLEOTIDE SEQUENCE</scope>
    <source>
        <strain evidence="2">USP_2M_L1-L4_2017</strain>
        <tissue evidence="2">Whole body</tissue>
    </source>
</reference>
<organism evidence="2 3">
    <name type="scientific">Melipona bicolor</name>
    <dbReference type="NCBI Taxonomy" id="60889"/>
    <lineage>
        <taxon>Eukaryota</taxon>
        <taxon>Metazoa</taxon>
        <taxon>Ecdysozoa</taxon>
        <taxon>Arthropoda</taxon>
        <taxon>Hexapoda</taxon>
        <taxon>Insecta</taxon>
        <taxon>Pterygota</taxon>
        <taxon>Neoptera</taxon>
        <taxon>Endopterygota</taxon>
        <taxon>Hymenoptera</taxon>
        <taxon>Apocrita</taxon>
        <taxon>Aculeata</taxon>
        <taxon>Apoidea</taxon>
        <taxon>Anthophila</taxon>
        <taxon>Apidae</taxon>
        <taxon>Melipona</taxon>
    </lineage>
</organism>
<proteinExistence type="predicted"/>
<name>A0AA40GBM5_9HYME</name>
<comment type="caution">
    <text evidence="2">The sequence shown here is derived from an EMBL/GenBank/DDBJ whole genome shotgun (WGS) entry which is preliminary data.</text>
</comment>